<evidence type="ECO:0000313" key="1">
    <source>
        <dbReference type="EMBL" id="ORD97242.1"/>
    </source>
</evidence>
<accession>A0A1X0QBY0</accession>
<dbReference type="VEuPathDB" id="MicrosporidiaDB:HERIO_894"/>
<proteinExistence type="predicted"/>
<dbReference type="Gene3D" id="2.130.10.10">
    <property type="entry name" value="YVTN repeat-like/Quinoprotein amine dehydrogenase"/>
    <property type="match status" value="1"/>
</dbReference>
<protein>
    <submittedName>
        <fullName evidence="1">Uncharacterized protein</fullName>
    </submittedName>
</protein>
<gene>
    <name evidence="1" type="ORF">HERIO_894</name>
</gene>
<keyword evidence="2" id="KW-1185">Reference proteome</keyword>
<organism evidence="1 2">
    <name type="scientific">Hepatospora eriocheir</name>
    <dbReference type="NCBI Taxonomy" id="1081669"/>
    <lineage>
        <taxon>Eukaryota</taxon>
        <taxon>Fungi</taxon>
        <taxon>Fungi incertae sedis</taxon>
        <taxon>Microsporidia</taxon>
        <taxon>Hepatosporidae</taxon>
        <taxon>Hepatospora</taxon>
    </lineage>
</organism>
<dbReference type="Proteomes" id="UP000192356">
    <property type="component" value="Unassembled WGS sequence"/>
</dbReference>
<reference evidence="1 2" key="1">
    <citation type="journal article" date="2017" name="Environ. Microbiol.">
        <title>Decay of the glycolytic pathway and adaptation to intranuclear parasitism within Enterocytozoonidae microsporidia.</title>
        <authorList>
            <person name="Wiredu Boakye D."/>
            <person name="Jaroenlak P."/>
            <person name="Prachumwat A."/>
            <person name="Williams T.A."/>
            <person name="Bateman K.S."/>
            <person name="Itsathitphaisarn O."/>
            <person name="Sritunyalucksana K."/>
            <person name="Paszkiewicz K.H."/>
            <person name="Moore K.A."/>
            <person name="Stentiford G.D."/>
            <person name="Williams B.A."/>
        </authorList>
    </citation>
    <scope>NUCLEOTIDE SEQUENCE [LARGE SCALE GENOMIC DNA]</scope>
    <source>
        <strain evidence="1 2">GB1</strain>
    </source>
</reference>
<dbReference type="InterPro" id="IPR036322">
    <property type="entry name" value="WD40_repeat_dom_sf"/>
</dbReference>
<dbReference type="InterPro" id="IPR015943">
    <property type="entry name" value="WD40/YVTN_repeat-like_dom_sf"/>
</dbReference>
<sequence>MNNKEVYSIDLKDNYLCLSTSGPGVEMYNLETSELIFKEEPFDSAICLVKFVDDNNLFVLTEMGEITLIRNYNSIKDLDYETVDFKSNVTESICIENKVLIGTQEGEIHVFDIKTMETTYFQQYHKAQVTQIELMNGDLVSLSDVSLVIDSFKNKIMTQKFKIPLETFSYIGNNIYALASGSKIFIFNNKKLLWEYSIENVHTMKNENNFLYAGGDFNFILVIDLKNYRTFKISVETTINEIRIIRNVLFFVSYEPIIGWLPTNNFNDIKYINLINEMDNIFDFAVNDKFIVIGGDNGHFVFDWEGKLID</sequence>
<dbReference type="OrthoDB" id="10261640at2759"/>
<name>A0A1X0QBY0_9MICR</name>
<dbReference type="SUPFAM" id="SSF50978">
    <property type="entry name" value="WD40 repeat-like"/>
    <property type="match status" value="1"/>
</dbReference>
<dbReference type="InterPro" id="IPR031544">
    <property type="entry name" value="WD40-like"/>
</dbReference>
<comment type="caution">
    <text evidence="1">The sequence shown here is derived from an EMBL/GenBank/DDBJ whole genome shotgun (WGS) entry which is preliminary data.</text>
</comment>
<dbReference type="Pfam" id="PF17005">
    <property type="entry name" value="WD40_like"/>
    <property type="match status" value="1"/>
</dbReference>
<evidence type="ECO:0000313" key="2">
    <source>
        <dbReference type="Proteomes" id="UP000192356"/>
    </source>
</evidence>
<dbReference type="VEuPathDB" id="MicrosporidiaDB:A0H76_2806"/>
<dbReference type="EMBL" id="LVKB01000034">
    <property type="protein sequence ID" value="ORD97242.1"/>
    <property type="molecule type" value="Genomic_DNA"/>
</dbReference>
<dbReference type="AlphaFoldDB" id="A0A1X0QBY0"/>